<dbReference type="EMBL" id="CADCVE010000060">
    <property type="protein sequence ID" value="CAA9457454.1"/>
    <property type="molecule type" value="Genomic_DNA"/>
</dbReference>
<proteinExistence type="predicted"/>
<accession>A0A6J4QYN8</accession>
<protein>
    <submittedName>
        <fullName evidence="1">Uncharacterized protein</fullName>
    </submittedName>
</protein>
<sequence>WSSRRLANLKLARISSSSRSGISSRICSGERPFARRSRTSLTRIRMPRMQGRPPHCSESAVMRSANLVTMSPYLQAL</sequence>
<gene>
    <name evidence="1" type="ORF">AVDCRST_MAG28-2712</name>
</gene>
<dbReference type="AlphaFoldDB" id="A0A6J4QYN8"/>
<organism evidence="1">
    <name type="scientific">uncultured Rubrobacteraceae bacterium</name>
    <dbReference type="NCBI Taxonomy" id="349277"/>
    <lineage>
        <taxon>Bacteria</taxon>
        <taxon>Bacillati</taxon>
        <taxon>Actinomycetota</taxon>
        <taxon>Rubrobacteria</taxon>
        <taxon>Rubrobacterales</taxon>
        <taxon>Rubrobacteraceae</taxon>
        <taxon>environmental samples</taxon>
    </lineage>
</organism>
<reference evidence="1" key="1">
    <citation type="submission" date="2020-02" db="EMBL/GenBank/DDBJ databases">
        <authorList>
            <person name="Meier V. D."/>
        </authorList>
    </citation>
    <scope>NUCLEOTIDE SEQUENCE</scope>
    <source>
        <strain evidence="1">AVDCRST_MAG28</strain>
    </source>
</reference>
<evidence type="ECO:0000313" key="1">
    <source>
        <dbReference type="EMBL" id="CAA9457454.1"/>
    </source>
</evidence>
<name>A0A6J4QYN8_9ACTN</name>
<feature type="non-terminal residue" evidence="1">
    <location>
        <position position="1"/>
    </location>
</feature>
<feature type="non-terminal residue" evidence="1">
    <location>
        <position position="77"/>
    </location>
</feature>